<dbReference type="STRING" id="367928.BAD_0267"/>
<dbReference type="HOGENOM" id="CLU_011540_0_2_11"/>
<evidence type="ECO:0000256" key="3">
    <source>
        <dbReference type="ARBA" id="ARBA00038374"/>
    </source>
</evidence>
<dbReference type="PANTHER" id="PTHR30217">
    <property type="entry name" value="PEPTIDASE U32 FAMILY"/>
    <property type="match status" value="1"/>
</dbReference>
<reference evidence="5 6" key="1">
    <citation type="submission" date="2006-12" db="EMBL/GenBank/DDBJ databases">
        <title>Bifidobacterium adolescentis complete genome sequence.</title>
        <authorList>
            <person name="Suzuki T."/>
            <person name="Tsuda Y."/>
            <person name="Kanou N."/>
            <person name="Inoue T."/>
            <person name="Kumazaki K."/>
            <person name="Nagano S."/>
            <person name="Hirai S."/>
            <person name="Tanaka K."/>
            <person name="Watanabe K."/>
        </authorList>
    </citation>
    <scope>NUCLEOTIDE SEQUENCE [LARGE SCALE GENOMIC DNA]</scope>
    <source>
        <strain evidence="6">ATCC 15703 / DSM 20083 / NCTC 11814 / E194a</strain>
    </source>
</reference>
<dbReference type="PANTHER" id="PTHR30217:SF6">
    <property type="entry name" value="TRNA HYDROXYLATION PROTEIN P"/>
    <property type="match status" value="1"/>
</dbReference>
<sequence>MDGLCLSRESTTISDGLLRVRGTSVQRRNKPEVLAPAGNLRGLKTAVDYGADAVYCGGKAFGMRSAPKNLSLEDFEEGARYAHERGARVYVTFNVLPRNNEVEAMREYLGKLKDTGVDALIVSDIGVMLMAKQVAPNLELHVSTQAGVTNYQAANAFYELGARRVVLAREMDLQAVRDIRARIPDDLDIECFVHGAMCMAFSGRCLFSNYLTGRDGNHGECAQPCRWKYSIVEEKRPGQYFPIEQTAEGAYLFNSQDMNMLAHIDDLLDSGATSLKIEGRSKSAYYIAAMTNAYKTAVNEYMVQRGFEDADGNVLKPFRDRVIRPGDPEYGKPDTEDAIMANADGAFAGKPDIDAVPVGGVPSGNVSAGNVSSGNIAIGEPDNLSYHARSTRRKSNTAAEILPEGWHHAGVRPAPHVTLPDWLLDEPDKVAHRDYSTGFYYPEHKVRQSTDRSAYFRAWLVVGEVLSWSPEDGGRVTIMSRNKIEAGQEVEFVLPGAAPFAYTVPAGGFRDADGHWVEAINNPAHVFSMPCPQEVPVNAAIRSRTKKPTLKAE</sequence>
<evidence type="ECO:0000256" key="1">
    <source>
        <dbReference type="ARBA" id="ARBA00022670"/>
    </source>
</evidence>
<proteinExistence type="inferred from homology"/>
<dbReference type="Pfam" id="PF16325">
    <property type="entry name" value="Peptidase_U32_C"/>
    <property type="match status" value="1"/>
</dbReference>
<dbReference type="GO" id="GO:0006508">
    <property type="term" value="P:proteolysis"/>
    <property type="evidence" value="ECO:0007669"/>
    <property type="project" value="UniProtKB-KW"/>
</dbReference>
<dbReference type="SUPFAM" id="SSF51366">
    <property type="entry name" value="Ribulose-phoshate binding barrel"/>
    <property type="match status" value="1"/>
</dbReference>
<name>A1A015_BIFAA</name>
<dbReference type="Gene3D" id="2.40.30.10">
    <property type="entry name" value="Translation factors"/>
    <property type="match status" value="1"/>
</dbReference>
<dbReference type="GO" id="GO:0008233">
    <property type="term" value="F:peptidase activity"/>
    <property type="evidence" value="ECO:0007669"/>
    <property type="project" value="UniProtKB-KW"/>
</dbReference>
<dbReference type="PaxDb" id="1680-BADO_0275"/>
<keyword evidence="6" id="KW-1185">Reference proteome</keyword>
<dbReference type="Pfam" id="PF01136">
    <property type="entry name" value="Peptidase_U32"/>
    <property type="match status" value="1"/>
</dbReference>
<dbReference type="EMBL" id="AP009256">
    <property type="protein sequence ID" value="BAF39048.1"/>
    <property type="molecule type" value="Genomic_DNA"/>
</dbReference>
<gene>
    <name evidence="5" type="ordered locus">BAD_0267</name>
</gene>
<comment type="similarity">
    <text evidence="3">Belongs to the peptidase U32 family.</text>
</comment>
<dbReference type="InterPro" id="IPR051454">
    <property type="entry name" value="RNA/ubiquinone_mod_enzymes"/>
</dbReference>
<dbReference type="InterPro" id="IPR011060">
    <property type="entry name" value="RibuloseP-bd_barrel"/>
</dbReference>
<dbReference type="KEGG" id="bad:BAD_0267"/>
<dbReference type="InterPro" id="IPR001539">
    <property type="entry name" value="Peptidase_U32"/>
</dbReference>
<dbReference type="InterPro" id="IPR032525">
    <property type="entry name" value="Peptidase_U32_C"/>
</dbReference>
<evidence type="ECO:0000313" key="6">
    <source>
        <dbReference type="Proteomes" id="UP000008702"/>
    </source>
</evidence>
<feature type="domain" description="Peptidase family U32 C-terminal" evidence="4">
    <location>
        <begin position="459"/>
        <end position="542"/>
    </location>
</feature>
<evidence type="ECO:0000259" key="4">
    <source>
        <dbReference type="Pfam" id="PF16325"/>
    </source>
</evidence>
<organism evidence="5 6">
    <name type="scientific">Bifidobacterium adolescentis (strain ATCC 15703 / DSM 20083 / NCTC 11814 / E194a)</name>
    <dbReference type="NCBI Taxonomy" id="367928"/>
    <lineage>
        <taxon>Bacteria</taxon>
        <taxon>Bacillati</taxon>
        <taxon>Actinomycetota</taxon>
        <taxon>Actinomycetes</taxon>
        <taxon>Bifidobacteriales</taxon>
        <taxon>Bifidobacteriaceae</taxon>
        <taxon>Bifidobacterium</taxon>
    </lineage>
</organism>
<keyword evidence="1 5" id="KW-0645">Protease</keyword>
<evidence type="ECO:0000256" key="2">
    <source>
        <dbReference type="ARBA" id="ARBA00022801"/>
    </source>
</evidence>
<accession>A1A015</accession>
<dbReference type="AlphaFoldDB" id="A1A015"/>
<protein>
    <submittedName>
        <fullName evidence="5">Possible protease</fullName>
    </submittedName>
</protein>
<evidence type="ECO:0000313" key="5">
    <source>
        <dbReference type="EMBL" id="BAF39048.1"/>
    </source>
</evidence>
<keyword evidence="2" id="KW-0378">Hydrolase</keyword>
<dbReference type="Proteomes" id="UP000008702">
    <property type="component" value="Chromosome"/>
</dbReference>